<accession>X1S7F7</accession>
<reference evidence="2" key="1">
    <citation type="journal article" date="2014" name="Front. Microbiol.">
        <title>High frequency of phylogenetically diverse reductive dehalogenase-homologous genes in deep subseafloor sedimentary metagenomes.</title>
        <authorList>
            <person name="Kawai M."/>
            <person name="Futagami T."/>
            <person name="Toyoda A."/>
            <person name="Takaki Y."/>
            <person name="Nishi S."/>
            <person name="Hori S."/>
            <person name="Arai W."/>
            <person name="Tsubouchi T."/>
            <person name="Morono Y."/>
            <person name="Uchiyama I."/>
            <person name="Ito T."/>
            <person name="Fujiyama A."/>
            <person name="Inagaki F."/>
            <person name="Takami H."/>
        </authorList>
    </citation>
    <scope>NUCLEOTIDE SEQUENCE</scope>
    <source>
        <strain evidence="2">Expedition CK06-06</strain>
    </source>
</reference>
<evidence type="ECO:0000313" key="3">
    <source>
        <dbReference type="EMBL" id="GAI95139.1"/>
    </source>
</evidence>
<evidence type="ECO:0000256" key="1">
    <source>
        <dbReference type="SAM" id="Phobius"/>
    </source>
</evidence>
<keyword evidence="1" id="KW-1133">Transmembrane helix</keyword>
<comment type="caution">
    <text evidence="2">The sequence shown here is derived from an EMBL/GenBank/DDBJ whole genome shotgun (WGS) entry which is preliminary data.</text>
</comment>
<feature type="transmembrane region" description="Helical" evidence="1">
    <location>
        <begin position="6"/>
        <end position="24"/>
    </location>
</feature>
<gene>
    <name evidence="2" type="ORF">S12H4_15950</name>
    <name evidence="3" type="ORF">S12H4_29143</name>
</gene>
<keyword evidence="1" id="KW-0472">Membrane</keyword>
<sequence length="42" mass="4771">METFIGILVVIGSLGFAFGCFYVAGRCLNRMIKHYIEESKKK</sequence>
<name>X1S7F7_9ZZZZ</name>
<evidence type="ECO:0000313" key="2">
    <source>
        <dbReference type="EMBL" id="GAI75021.1"/>
    </source>
</evidence>
<protein>
    <submittedName>
        <fullName evidence="2">Uncharacterized protein</fullName>
    </submittedName>
</protein>
<dbReference type="EMBL" id="BARW01016786">
    <property type="protein sequence ID" value="GAI95139.1"/>
    <property type="molecule type" value="Genomic_DNA"/>
</dbReference>
<dbReference type="AlphaFoldDB" id="X1S7F7"/>
<dbReference type="EMBL" id="BARW01007693">
    <property type="protein sequence ID" value="GAI75021.1"/>
    <property type="molecule type" value="Genomic_DNA"/>
</dbReference>
<keyword evidence="1" id="KW-0812">Transmembrane</keyword>
<organism evidence="2">
    <name type="scientific">marine sediment metagenome</name>
    <dbReference type="NCBI Taxonomy" id="412755"/>
    <lineage>
        <taxon>unclassified sequences</taxon>
        <taxon>metagenomes</taxon>
        <taxon>ecological metagenomes</taxon>
    </lineage>
</organism>
<proteinExistence type="predicted"/>